<sequence length="221" mass="22818">MAVAAARCVVAAAAAMGPTRGRVRLRSPTEVMVSNVEAANAMSPTMMLDFADVVTELEGYAEDAQGLVDPLIIRGDPKGRVFCAGADVKACAPLLADADGRMAMATLMHDTLSRLHALPLLVVAAIDGGAFGGGAELATAADVRVLAADARIVFVHATRGMSPGWGGAARLKRLLPPEAAMRLILTATPITPDSPWAPWLVDCVAQADDASPTPALWPIGD</sequence>
<dbReference type="PANTHER" id="PTHR11941:SF27">
    <property type="entry name" value="ETHYLMALONYL-COA DECARBOXYLASE"/>
    <property type="match status" value="1"/>
</dbReference>
<accession>A0A0L0DR20</accession>
<comment type="subcellular location">
    <subcellularLocation>
        <location evidence="1">Cytoplasm</location>
        <location evidence="1">Cytosol</location>
    </subcellularLocation>
</comment>
<name>A0A0L0DR20_THETB</name>
<dbReference type="AlphaFoldDB" id="A0A0L0DR20"/>
<dbReference type="PROSITE" id="PS00166">
    <property type="entry name" value="ENOYL_COA_HYDRATASE"/>
    <property type="match status" value="1"/>
</dbReference>
<dbReference type="STRING" id="461836.A0A0L0DR20"/>
<dbReference type="EMBL" id="GL349483">
    <property type="protein sequence ID" value="KNC53883.1"/>
    <property type="molecule type" value="Genomic_DNA"/>
</dbReference>
<evidence type="ECO:0000256" key="2">
    <source>
        <dbReference type="ARBA" id="ARBA00005254"/>
    </source>
</evidence>
<evidence type="ECO:0000256" key="5">
    <source>
        <dbReference type="ARBA" id="ARBA00036343"/>
    </source>
</evidence>
<dbReference type="Gene3D" id="3.90.226.10">
    <property type="entry name" value="2-enoyl-CoA Hydratase, Chain A, domain 1"/>
    <property type="match status" value="1"/>
</dbReference>
<comment type="catalytic activity">
    <reaction evidence="5">
        <text>(2S)-ethylmalonyl-CoA + H(+) = butanoyl-CoA + CO2</text>
        <dbReference type="Rhea" id="RHEA:32131"/>
        <dbReference type="ChEBI" id="CHEBI:15378"/>
        <dbReference type="ChEBI" id="CHEBI:16526"/>
        <dbReference type="ChEBI" id="CHEBI:57371"/>
        <dbReference type="ChEBI" id="CHEBI:60909"/>
        <dbReference type="EC" id="4.1.1.94"/>
    </reaction>
    <physiologicalReaction direction="left-to-right" evidence="5">
        <dbReference type="Rhea" id="RHEA:32132"/>
    </physiologicalReaction>
</comment>
<evidence type="ECO:0000313" key="14">
    <source>
        <dbReference type="EMBL" id="KNC53883.1"/>
    </source>
</evidence>
<gene>
    <name evidence="14" type="ORF">AMSG_09841</name>
</gene>
<evidence type="ECO:0000256" key="13">
    <source>
        <dbReference type="RuleBase" id="RU003707"/>
    </source>
</evidence>
<evidence type="ECO:0000256" key="11">
    <source>
        <dbReference type="ARBA" id="ARBA00047446"/>
    </source>
</evidence>
<dbReference type="Proteomes" id="UP000054408">
    <property type="component" value="Unassembled WGS sequence"/>
</dbReference>
<dbReference type="Pfam" id="PF00378">
    <property type="entry name" value="ECH_1"/>
    <property type="match status" value="1"/>
</dbReference>
<comment type="catalytic activity">
    <reaction evidence="11">
        <text>(S)-methylmalonyl-CoA + H(+) = propanoyl-CoA + CO2</text>
        <dbReference type="Rhea" id="RHEA:61340"/>
        <dbReference type="ChEBI" id="CHEBI:15378"/>
        <dbReference type="ChEBI" id="CHEBI:16526"/>
        <dbReference type="ChEBI" id="CHEBI:57327"/>
        <dbReference type="ChEBI" id="CHEBI:57392"/>
        <dbReference type="EC" id="4.1.1.94"/>
    </reaction>
    <physiologicalReaction direction="left-to-right" evidence="11">
        <dbReference type="Rhea" id="RHEA:61341"/>
    </physiologicalReaction>
</comment>
<dbReference type="InterPro" id="IPR018376">
    <property type="entry name" value="Enoyl-CoA_hyd/isom_CS"/>
</dbReference>
<evidence type="ECO:0000256" key="6">
    <source>
        <dbReference type="ARBA" id="ARBA00036541"/>
    </source>
</evidence>
<evidence type="ECO:0000256" key="3">
    <source>
        <dbReference type="ARBA" id="ARBA00022490"/>
    </source>
</evidence>
<evidence type="ECO:0000256" key="1">
    <source>
        <dbReference type="ARBA" id="ARBA00004514"/>
    </source>
</evidence>
<evidence type="ECO:0000256" key="10">
    <source>
        <dbReference type="ARBA" id="ARBA00042182"/>
    </source>
</evidence>
<dbReference type="eggNOG" id="KOG1680">
    <property type="taxonomic scope" value="Eukaryota"/>
</dbReference>
<dbReference type="GO" id="GO:0005829">
    <property type="term" value="C:cytosol"/>
    <property type="evidence" value="ECO:0007669"/>
    <property type="project" value="UniProtKB-SubCell"/>
</dbReference>
<dbReference type="PANTHER" id="PTHR11941">
    <property type="entry name" value="ENOYL-COA HYDRATASE-RELATED"/>
    <property type="match status" value="1"/>
</dbReference>
<dbReference type="CDD" id="cd06558">
    <property type="entry name" value="crotonase-like"/>
    <property type="match status" value="1"/>
</dbReference>
<dbReference type="InterPro" id="IPR029045">
    <property type="entry name" value="ClpP/crotonase-like_dom_sf"/>
</dbReference>
<keyword evidence="4" id="KW-0456">Lyase</keyword>
<evidence type="ECO:0000256" key="9">
    <source>
        <dbReference type="ARBA" id="ARBA00042052"/>
    </source>
</evidence>
<proteinExistence type="inferred from homology"/>
<comment type="similarity">
    <text evidence="2 13">Belongs to the enoyl-CoA hydratase/isomerase family.</text>
</comment>
<reference evidence="14 15" key="1">
    <citation type="submission" date="2010-05" db="EMBL/GenBank/DDBJ databases">
        <title>The Genome Sequence of Thecamonas trahens ATCC 50062.</title>
        <authorList>
            <consortium name="The Broad Institute Genome Sequencing Platform"/>
            <person name="Russ C."/>
            <person name="Cuomo C."/>
            <person name="Shea T."/>
            <person name="Young S.K."/>
            <person name="Zeng Q."/>
            <person name="Koehrsen M."/>
            <person name="Haas B."/>
            <person name="Borodovsky M."/>
            <person name="Guigo R."/>
            <person name="Alvarado L."/>
            <person name="Berlin A."/>
            <person name="Bochicchio J."/>
            <person name="Borenstein D."/>
            <person name="Chapman S."/>
            <person name="Chen Z."/>
            <person name="Freedman E."/>
            <person name="Gellesch M."/>
            <person name="Goldberg J."/>
            <person name="Griggs A."/>
            <person name="Gujja S."/>
            <person name="Heilman E."/>
            <person name="Heiman D."/>
            <person name="Hepburn T."/>
            <person name="Howarth C."/>
            <person name="Jen D."/>
            <person name="Larson L."/>
            <person name="Mehta T."/>
            <person name="Park D."/>
            <person name="Pearson M."/>
            <person name="Roberts A."/>
            <person name="Saif S."/>
            <person name="Shenoy N."/>
            <person name="Sisk P."/>
            <person name="Stolte C."/>
            <person name="Sykes S."/>
            <person name="Thomson T."/>
            <person name="Walk T."/>
            <person name="White J."/>
            <person name="Yandava C."/>
            <person name="Burger G."/>
            <person name="Gray M.W."/>
            <person name="Holland P.W.H."/>
            <person name="King N."/>
            <person name="Lang F.B.F."/>
            <person name="Roger A.J."/>
            <person name="Ruiz-Trillo I."/>
            <person name="Lander E."/>
            <person name="Nusbaum C."/>
        </authorList>
    </citation>
    <scope>NUCLEOTIDE SEQUENCE [LARGE SCALE GENOMIC DNA]</scope>
    <source>
        <strain evidence="14 15">ATCC 50062</strain>
    </source>
</reference>
<dbReference type="GeneID" id="25568213"/>
<evidence type="ECO:0000313" key="15">
    <source>
        <dbReference type="Proteomes" id="UP000054408"/>
    </source>
</evidence>
<keyword evidence="3" id="KW-0963">Cytoplasm</keyword>
<dbReference type="OrthoDB" id="448450at2759"/>
<comment type="function">
    <text evidence="12">Decarboxylates ethylmalonyl-CoA, a potentially toxic metabolite, to form butyryl-CoA, suggesting it might be involved in metabolite proofreading. Acts preferentially on (S)-ethylmalonyl-CoA but also has some activity on the (R)-isomer. Also has methylmalonyl-CoA decarboxylase activity at lower level.</text>
</comment>
<evidence type="ECO:0000256" key="4">
    <source>
        <dbReference type="ARBA" id="ARBA00023239"/>
    </source>
</evidence>
<keyword evidence="15" id="KW-1185">Reference proteome</keyword>
<dbReference type="GO" id="GO:0006635">
    <property type="term" value="P:fatty acid beta-oxidation"/>
    <property type="evidence" value="ECO:0007669"/>
    <property type="project" value="TreeGrafter"/>
</dbReference>
<evidence type="ECO:0000256" key="7">
    <source>
        <dbReference type="ARBA" id="ARBA00038883"/>
    </source>
</evidence>
<dbReference type="SUPFAM" id="SSF52096">
    <property type="entry name" value="ClpP/crotonase"/>
    <property type="match status" value="1"/>
</dbReference>
<dbReference type="InterPro" id="IPR001753">
    <property type="entry name" value="Enoyl-CoA_hydra/iso"/>
</dbReference>
<dbReference type="GO" id="GO:0004492">
    <property type="term" value="F:methyl/ethyl malonyl-CoA decarboxylase activity"/>
    <property type="evidence" value="ECO:0007669"/>
    <property type="project" value="UniProtKB-EC"/>
</dbReference>
<organism evidence="14 15">
    <name type="scientific">Thecamonas trahens ATCC 50062</name>
    <dbReference type="NCBI Taxonomy" id="461836"/>
    <lineage>
        <taxon>Eukaryota</taxon>
        <taxon>Apusozoa</taxon>
        <taxon>Apusomonadida</taxon>
        <taxon>Apusomonadidae</taxon>
        <taxon>Thecamonas</taxon>
    </lineage>
</organism>
<evidence type="ECO:0000256" key="12">
    <source>
        <dbReference type="ARBA" id="ARBA00056546"/>
    </source>
</evidence>
<dbReference type="EC" id="4.1.1.94" evidence="7"/>
<evidence type="ECO:0000256" key="8">
    <source>
        <dbReference type="ARBA" id="ARBA00039903"/>
    </source>
</evidence>
<comment type="catalytic activity">
    <reaction evidence="6">
        <text>(2R)-ethylmalonyl-CoA + H(+) = butanoyl-CoA + CO2</text>
        <dbReference type="Rhea" id="RHEA:59540"/>
        <dbReference type="ChEBI" id="CHEBI:15378"/>
        <dbReference type="ChEBI" id="CHEBI:16526"/>
        <dbReference type="ChEBI" id="CHEBI:57371"/>
        <dbReference type="ChEBI" id="CHEBI:85316"/>
        <dbReference type="EC" id="4.1.1.94"/>
    </reaction>
    <physiologicalReaction direction="left-to-right" evidence="6">
        <dbReference type="Rhea" id="RHEA:59541"/>
    </physiologicalReaction>
</comment>
<protein>
    <recommendedName>
        <fullName evidence="8">Ethylmalonyl-CoA decarboxylase</fullName>
        <ecNumber evidence="7">4.1.1.94</ecNumber>
    </recommendedName>
    <alternativeName>
        <fullName evidence="10">Enoyl-CoA hydratase domain-containing protein 1</fullName>
    </alternativeName>
    <alternativeName>
        <fullName evidence="9">Methylmalonyl-CoA decarboxylase</fullName>
    </alternativeName>
</protein>
<dbReference type="RefSeq" id="XP_013754259.1">
    <property type="nucleotide sequence ID" value="XM_013898805.1"/>
</dbReference>